<sequence>MAHRHDVLTGPPTYASTAFLRTSKLNNSTRSPRNSALSSAVALLLVNCPITHQVRLRPVGPHPTFNTVDVAQKCIDILRSHHNLHPTFAKVSHSFHPVLSHLTLPHPSFPFDPTQTHKIARSPPLINITNPHPSAAAYVPELALAHSTSHPHLDLGSSTSTSSIGMTMGIGGAVGGYVIGGEEVGGDVYIEDSITTPRPKTFVTNSIEGRLGDIVGGCRSFADEAMAPHQQDTNNNVGSSGNVHNATGARRGYPNTNVNANGNGIGGGSYQSQSQSPEGVATGGVGGLDRMSMGGGYEISVEPLLHILQGHDPTHTRHWIHNSPAPLQPISATLSQLQMQLESLRPLLAAYTNSSNTNANSDATSNGTTTNNGTNTNLHSHNAQSQSHSNPTSPHLQSVPIPNGNSHPNLAATAASNTLNGNPNTNTNTKAFNPHRASSELEQGEGESESDGMFVCAS</sequence>
<dbReference type="HOGENOM" id="CLU_026972_0_0_1"/>
<proteinExistence type="predicted"/>
<protein>
    <submittedName>
        <fullName evidence="2">Uncharacterized protein</fullName>
    </submittedName>
</protein>
<dbReference type="Proteomes" id="UP000054279">
    <property type="component" value="Unassembled WGS sequence"/>
</dbReference>
<dbReference type="OrthoDB" id="271725at2759"/>
<feature type="compositionally biased region" description="Low complexity" evidence="1">
    <location>
        <begin position="234"/>
        <end position="243"/>
    </location>
</feature>
<organism evidence="2 3">
    <name type="scientific">Sphaerobolus stellatus (strain SS14)</name>
    <dbReference type="NCBI Taxonomy" id="990650"/>
    <lineage>
        <taxon>Eukaryota</taxon>
        <taxon>Fungi</taxon>
        <taxon>Dikarya</taxon>
        <taxon>Basidiomycota</taxon>
        <taxon>Agaricomycotina</taxon>
        <taxon>Agaricomycetes</taxon>
        <taxon>Phallomycetidae</taxon>
        <taxon>Geastrales</taxon>
        <taxon>Sphaerobolaceae</taxon>
        <taxon>Sphaerobolus</taxon>
    </lineage>
</organism>
<name>A0A0C9UVH6_SPHS4</name>
<accession>A0A0C9UVH6</accession>
<evidence type="ECO:0000256" key="1">
    <source>
        <dbReference type="SAM" id="MobiDB-lite"/>
    </source>
</evidence>
<reference evidence="2 3" key="1">
    <citation type="submission" date="2014-06" db="EMBL/GenBank/DDBJ databases">
        <title>Evolutionary Origins and Diversification of the Mycorrhizal Mutualists.</title>
        <authorList>
            <consortium name="DOE Joint Genome Institute"/>
            <consortium name="Mycorrhizal Genomics Consortium"/>
            <person name="Kohler A."/>
            <person name="Kuo A."/>
            <person name="Nagy L.G."/>
            <person name="Floudas D."/>
            <person name="Copeland A."/>
            <person name="Barry K.W."/>
            <person name="Cichocki N."/>
            <person name="Veneault-Fourrey C."/>
            <person name="LaButti K."/>
            <person name="Lindquist E.A."/>
            <person name="Lipzen A."/>
            <person name="Lundell T."/>
            <person name="Morin E."/>
            <person name="Murat C."/>
            <person name="Riley R."/>
            <person name="Ohm R."/>
            <person name="Sun H."/>
            <person name="Tunlid A."/>
            <person name="Henrissat B."/>
            <person name="Grigoriev I.V."/>
            <person name="Hibbett D.S."/>
            <person name="Martin F."/>
        </authorList>
    </citation>
    <scope>NUCLEOTIDE SEQUENCE [LARGE SCALE GENOMIC DNA]</scope>
    <source>
        <strain evidence="2 3">SS14</strain>
    </source>
</reference>
<feature type="region of interest" description="Disordered" evidence="1">
    <location>
        <begin position="355"/>
        <end position="458"/>
    </location>
</feature>
<feature type="compositionally biased region" description="Low complexity" evidence="1">
    <location>
        <begin position="409"/>
        <end position="429"/>
    </location>
</feature>
<dbReference type="AlphaFoldDB" id="A0A0C9UVH6"/>
<gene>
    <name evidence="2" type="ORF">M422DRAFT_258491</name>
</gene>
<evidence type="ECO:0000313" key="3">
    <source>
        <dbReference type="Proteomes" id="UP000054279"/>
    </source>
</evidence>
<feature type="compositionally biased region" description="Low complexity" evidence="1">
    <location>
        <begin position="355"/>
        <end position="390"/>
    </location>
</feature>
<feature type="region of interest" description="Disordered" evidence="1">
    <location>
        <begin position="229"/>
        <end position="287"/>
    </location>
</feature>
<dbReference type="EMBL" id="KN837157">
    <property type="protein sequence ID" value="KIJ38844.1"/>
    <property type="molecule type" value="Genomic_DNA"/>
</dbReference>
<evidence type="ECO:0000313" key="2">
    <source>
        <dbReference type="EMBL" id="KIJ38844.1"/>
    </source>
</evidence>
<keyword evidence="3" id="KW-1185">Reference proteome</keyword>